<dbReference type="AlphaFoldDB" id="A0AA97CVH1"/>
<dbReference type="RefSeq" id="WP_420039092.1">
    <property type="nucleotide sequence ID" value="NZ_CP128986.1"/>
</dbReference>
<keyword evidence="1 3" id="KW-0808">Transferase</keyword>
<proteinExistence type="predicted"/>
<gene>
    <name evidence="3" type="primary">smtB_1</name>
    <name evidence="3" type="ORF">MP11Mi_23610</name>
</gene>
<reference evidence="3" key="1">
    <citation type="submission" date="2023-06" db="EMBL/GenBank/DDBJ databases">
        <title>Gordonia sp. nov. and Pseudochrobactrum sp. nov., two species isolated from the burying beetle Nicrophorus vespilloides.</title>
        <authorList>
            <person name="Poehlein A."/>
            <person name="Guzman J."/>
            <person name="Daniel R."/>
            <person name="Vilcinskas A."/>
        </authorList>
    </citation>
    <scope>NUCLEOTIDE SEQUENCE</scope>
    <source>
        <strain evidence="3">MP11Mi</strain>
    </source>
</reference>
<accession>A0AA97CVH1</accession>
<name>A0AA97CVH1_9ACTN</name>
<dbReference type="InterPro" id="IPR023606">
    <property type="entry name" value="CoA-Trfase_III_dom_1_sf"/>
</dbReference>
<dbReference type="InterPro" id="IPR044855">
    <property type="entry name" value="CoA-Trfase_III_dom3_sf"/>
</dbReference>
<dbReference type="Gene3D" id="3.40.50.10540">
    <property type="entry name" value="Crotonobetainyl-coa:carnitine coa-transferase, domain 1"/>
    <property type="match status" value="1"/>
</dbReference>
<evidence type="ECO:0000256" key="2">
    <source>
        <dbReference type="SAM" id="MobiDB-lite"/>
    </source>
</evidence>
<organism evidence="3">
    <name type="scientific">Gordonia sp. MP11Mi</name>
    <dbReference type="NCBI Taxonomy" id="3022769"/>
    <lineage>
        <taxon>Bacteria</taxon>
        <taxon>Bacillati</taxon>
        <taxon>Actinomycetota</taxon>
        <taxon>Actinomycetes</taxon>
        <taxon>Mycobacteriales</taxon>
        <taxon>Gordoniaceae</taxon>
        <taxon>Gordonia</taxon>
    </lineage>
</organism>
<dbReference type="InterPro" id="IPR050483">
    <property type="entry name" value="CoA-transferase_III_domain"/>
</dbReference>
<dbReference type="InterPro" id="IPR003673">
    <property type="entry name" value="CoA-Trfase_fam_III"/>
</dbReference>
<evidence type="ECO:0000313" key="3">
    <source>
        <dbReference type="EMBL" id="WOC13260.1"/>
    </source>
</evidence>
<dbReference type="SUPFAM" id="SSF89796">
    <property type="entry name" value="CoA-transferase family III (CaiB/BaiF)"/>
    <property type="match status" value="1"/>
</dbReference>
<dbReference type="EC" id="2.8.3.22" evidence="3"/>
<dbReference type="GO" id="GO:0008410">
    <property type="term" value="F:CoA-transferase activity"/>
    <property type="evidence" value="ECO:0007669"/>
    <property type="project" value="TreeGrafter"/>
</dbReference>
<dbReference type="PANTHER" id="PTHR48207:SF3">
    <property type="entry name" value="SUCCINATE--HYDROXYMETHYLGLUTARATE COA-TRANSFERASE"/>
    <property type="match status" value="1"/>
</dbReference>
<evidence type="ECO:0000256" key="1">
    <source>
        <dbReference type="ARBA" id="ARBA00022679"/>
    </source>
</evidence>
<dbReference type="Pfam" id="PF02515">
    <property type="entry name" value="CoA_transf_3"/>
    <property type="match status" value="1"/>
</dbReference>
<dbReference type="Gene3D" id="3.30.1540.10">
    <property type="entry name" value="formyl-coa transferase, domain 3"/>
    <property type="match status" value="1"/>
</dbReference>
<dbReference type="PANTHER" id="PTHR48207">
    <property type="entry name" value="SUCCINATE--HYDROXYMETHYLGLUTARATE COA-TRANSFERASE"/>
    <property type="match status" value="1"/>
</dbReference>
<feature type="region of interest" description="Disordered" evidence="2">
    <location>
        <begin position="1"/>
        <end position="31"/>
    </location>
</feature>
<dbReference type="EMBL" id="CP128986">
    <property type="protein sequence ID" value="WOC13260.1"/>
    <property type="molecule type" value="Genomic_DNA"/>
</dbReference>
<sequence length="432" mass="45875">MPTSKRRPSASPAEKAARADNAGPSESSDRAAANTGALADLRVLELGTLIAGPFAGRLLGDLGADVIKIEAPGKADPLRTWGQAERDGEHAFWTVHARNKRAISLDLRSAEGREIFLDLVDHSDIIVENFRPGTLEKWQLGYAVLAERNPGIIVARVSGYGQTGPAAFKAGYASVAEGVSGLRYINGFPGGPAPRMSLSIGDSLAGMFAVQGVLAALHTRHRTGRGQVVDVALTEACLAMLESTIPDYDLGGVIREPSGTRLTGIAPSNLYLTRDERWVIIAANQDTVFRRLCTVIGREDLIDDERTRDHVARGKHEDLLDEIIGEWVAERDGATVIELMADAGVVAGPVNTVADVVADEQFQARDMLVPHPDERLGGTVLGPGVVPKLSATPGSVRSSGPAHIGEHNTDVYTGLLGMDEERLAELAATGVI</sequence>
<protein>
    <submittedName>
        <fullName evidence="3">Succinyl-CoA--L-malate CoA-transferase beta subunit</fullName>
        <ecNumber evidence="3">2.8.3.22</ecNumber>
    </submittedName>
</protein>